<name>A0A078AEL2_STYLE</name>
<dbReference type="Proteomes" id="UP000039865">
    <property type="component" value="Unassembled WGS sequence"/>
</dbReference>
<dbReference type="SUPFAM" id="SSF46785">
    <property type="entry name" value="Winged helix' DNA-binding domain"/>
    <property type="match status" value="1"/>
</dbReference>
<dbReference type="Gene3D" id="1.10.10.10">
    <property type="entry name" value="Winged helix-like DNA-binding domain superfamily/Winged helix DNA-binding domain"/>
    <property type="match status" value="1"/>
</dbReference>
<evidence type="ECO:0000259" key="1">
    <source>
        <dbReference type="Pfam" id="PF02270"/>
    </source>
</evidence>
<proteinExistence type="predicted"/>
<dbReference type="InterPro" id="IPR040450">
    <property type="entry name" value="TFIIF_beta_HTH"/>
</dbReference>
<feature type="domain" description="TFIIF beta subunit HTH" evidence="1">
    <location>
        <begin position="205"/>
        <end position="261"/>
    </location>
</feature>
<dbReference type="Pfam" id="PF02270">
    <property type="entry name" value="TFIIF_beta"/>
    <property type="match status" value="1"/>
</dbReference>
<reference evidence="2 3" key="1">
    <citation type="submission" date="2014-06" db="EMBL/GenBank/DDBJ databases">
        <authorList>
            <person name="Swart Estienne"/>
        </authorList>
    </citation>
    <scope>NUCLEOTIDE SEQUENCE [LARGE SCALE GENOMIC DNA]</scope>
    <source>
        <strain evidence="2 3">130c</strain>
    </source>
</reference>
<evidence type="ECO:0000313" key="3">
    <source>
        <dbReference type="Proteomes" id="UP000039865"/>
    </source>
</evidence>
<dbReference type="InterPro" id="IPR036388">
    <property type="entry name" value="WH-like_DNA-bd_sf"/>
</dbReference>
<protein>
    <recommendedName>
        <fullName evidence="1">TFIIF beta subunit HTH domain-containing protein</fullName>
    </recommendedName>
</protein>
<keyword evidence="3" id="KW-1185">Reference proteome</keyword>
<dbReference type="EMBL" id="CCKQ01007914">
    <property type="protein sequence ID" value="CDW79348.1"/>
    <property type="molecule type" value="Genomic_DNA"/>
</dbReference>
<dbReference type="InterPro" id="IPR036390">
    <property type="entry name" value="WH_DNA-bd_sf"/>
</dbReference>
<accession>A0A078AEL2</accession>
<evidence type="ECO:0000313" key="2">
    <source>
        <dbReference type="EMBL" id="CDW79348.1"/>
    </source>
</evidence>
<sequence>MSEILKDKQIFYFRIPTQIRYLFENPEQDQEQEIGEVVINKGQDEGIFLKINKRQKQDSQSSLVQQIRPVDYLGFKCQEMPDQAQIKYLMKEKLNADFDIRYDMYGGGRSSQSMNKNRRNLKAKLKKKLNRQMQLLPQQFVKSIETPAEMVSIEEITKPPEVIIAQSIFDISDKNVDKDEDRRNFINIHGQIKQQTRDRRVARSEQELKEEIFQLFQRRRCFTLEDMLSILNQPREPVKRILDSICEFNRGNREYELKRSYL</sequence>
<dbReference type="InParanoid" id="A0A078AEL2"/>
<organism evidence="2 3">
    <name type="scientific">Stylonychia lemnae</name>
    <name type="common">Ciliate</name>
    <dbReference type="NCBI Taxonomy" id="5949"/>
    <lineage>
        <taxon>Eukaryota</taxon>
        <taxon>Sar</taxon>
        <taxon>Alveolata</taxon>
        <taxon>Ciliophora</taxon>
        <taxon>Intramacronucleata</taxon>
        <taxon>Spirotrichea</taxon>
        <taxon>Stichotrichia</taxon>
        <taxon>Sporadotrichida</taxon>
        <taxon>Oxytrichidae</taxon>
        <taxon>Stylonychinae</taxon>
        <taxon>Stylonychia</taxon>
    </lineage>
</organism>
<gene>
    <name evidence="2" type="primary">Contig7022.g342</name>
    <name evidence="2" type="ORF">STYLEM_8335</name>
</gene>
<dbReference type="AlphaFoldDB" id="A0A078AEL2"/>